<organism evidence="2 3">
    <name type="scientific">Fraxinus pennsylvanica</name>
    <dbReference type="NCBI Taxonomy" id="56036"/>
    <lineage>
        <taxon>Eukaryota</taxon>
        <taxon>Viridiplantae</taxon>
        <taxon>Streptophyta</taxon>
        <taxon>Embryophyta</taxon>
        <taxon>Tracheophyta</taxon>
        <taxon>Spermatophyta</taxon>
        <taxon>Magnoliopsida</taxon>
        <taxon>eudicotyledons</taxon>
        <taxon>Gunneridae</taxon>
        <taxon>Pentapetalae</taxon>
        <taxon>asterids</taxon>
        <taxon>lamiids</taxon>
        <taxon>Lamiales</taxon>
        <taxon>Oleaceae</taxon>
        <taxon>Oleeae</taxon>
        <taxon>Fraxinus</taxon>
    </lineage>
</organism>
<sequence>MPNPFVIPHLNPLYCTVSQSPYHTYAQFDSILPLIRISRSVKNPSLYRIICIRNHTVPNSITEVFQHGFQQKGKRLVEEEVPGHSTKKKKIVNKNLSQTRLQTIRDKVTGFYPGDMKISGGGDDMASMEENRLQVISKVPIGCLSLAVYLLHVHHPYDSRGDGQGLQRNSKSWNKASNLLFLESLAGVGRLYSNTSSDYTCDNVSTDSSLETMGARDLVT</sequence>
<dbReference type="SUPFAM" id="SSF53474">
    <property type="entry name" value="alpha/beta-Hydrolases"/>
    <property type="match status" value="1"/>
</dbReference>
<name>A0AAD2A6T6_9LAMI</name>
<dbReference type="AlphaFoldDB" id="A0AAD2A6T6"/>
<dbReference type="GO" id="GO:0004185">
    <property type="term" value="F:serine-type carboxypeptidase activity"/>
    <property type="evidence" value="ECO:0007669"/>
    <property type="project" value="InterPro"/>
</dbReference>
<accession>A0AAD2A6T6</accession>
<gene>
    <name evidence="2" type="ORF">FPE_LOCUS29936</name>
</gene>
<comment type="similarity">
    <text evidence="1">Belongs to the peptidase S10 family.</text>
</comment>
<evidence type="ECO:0000313" key="3">
    <source>
        <dbReference type="Proteomes" id="UP000834106"/>
    </source>
</evidence>
<dbReference type="EMBL" id="OU503054">
    <property type="protein sequence ID" value="CAI9782506.1"/>
    <property type="molecule type" value="Genomic_DNA"/>
</dbReference>
<dbReference type="InterPro" id="IPR029058">
    <property type="entry name" value="AB_hydrolase_fold"/>
</dbReference>
<evidence type="ECO:0000313" key="2">
    <source>
        <dbReference type="EMBL" id="CAI9782506.1"/>
    </source>
</evidence>
<dbReference type="GO" id="GO:0006508">
    <property type="term" value="P:proteolysis"/>
    <property type="evidence" value="ECO:0007669"/>
    <property type="project" value="InterPro"/>
</dbReference>
<dbReference type="Proteomes" id="UP000834106">
    <property type="component" value="Chromosome 19"/>
</dbReference>
<keyword evidence="3" id="KW-1185">Reference proteome</keyword>
<reference evidence="2" key="1">
    <citation type="submission" date="2023-05" db="EMBL/GenBank/DDBJ databases">
        <authorList>
            <person name="Huff M."/>
        </authorList>
    </citation>
    <scope>NUCLEOTIDE SEQUENCE</scope>
</reference>
<dbReference type="Pfam" id="PF00450">
    <property type="entry name" value="Peptidase_S10"/>
    <property type="match status" value="1"/>
</dbReference>
<protein>
    <submittedName>
        <fullName evidence="2">Uncharacterized protein</fullName>
    </submittedName>
</protein>
<dbReference type="Gene3D" id="3.40.50.1820">
    <property type="entry name" value="alpha/beta hydrolase"/>
    <property type="match status" value="1"/>
</dbReference>
<proteinExistence type="inferred from homology"/>
<evidence type="ECO:0000256" key="1">
    <source>
        <dbReference type="ARBA" id="ARBA00009431"/>
    </source>
</evidence>
<dbReference type="InterPro" id="IPR001563">
    <property type="entry name" value="Peptidase_S10"/>
</dbReference>